<proteinExistence type="predicted"/>
<gene>
    <name evidence="1" type="ORF">SAMN02745784_02684</name>
</gene>
<dbReference type="Proteomes" id="UP000184114">
    <property type="component" value="Unassembled WGS sequence"/>
</dbReference>
<name>A0A1M4YMN8_9FIRM</name>
<reference evidence="2" key="1">
    <citation type="submission" date="2016-11" db="EMBL/GenBank/DDBJ databases">
        <authorList>
            <person name="Varghese N."/>
            <person name="Submissions S."/>
        </authorList>
    </citation>
    <scope>NUCLEOTIDE SEQUENCE [LARGE SCALE GENOMIC DNA]</scope>
    <source>
        <strain evidence="2">DSM 18095</strain>
    </source>
</reference>
<evidence type="ECO:0000313" key="1">
    <source>
        <dbReference type="EMBL" id="SHF06646.1"/>
    </source>
</evidence>
<dbReference type="AlphaFoldDB" id="A0A1M4YMN8"/>
<dbReference type="STRING" id="1123404.SAMN02745784_02684"/>
<protein>
    <submittedName>
        <fullName evidence="1">Uncharacterized protein</fullName>
    </submittedName>
</protein>
<keyword evidence="2" id="KW-1185">Reference proteome</keyword>
<dbReference type="EMBL" id="FQTY01000018">
    <property type="protein sequence ID" value="SHF06646.1"/>
    <property type="molecule type" value="Genomic_DNA"/>
</dbReference>
<sequence length="43" mass="4826">MAKYASESSREPIGISEYQLSNLIPENFKGALPSIEEIENELK</sequence>
<organism evidence="1 2">
    <name type="scientific">Tissierella praeacuta DSM 18095</name>
    <dbReference type="NCBI Taxonomy" id="1123404"/>
    <lineage>
        <taxon>Bacteria</taxon>
        <taxon>Bacillati</taxon>
        <taxon>Bacillota</taxon>
        <taxon>Tissierellia</taxon>
        <taxon>Tissierellales</taxon>
        <taxon>Tissierellaceae</taxon>
        <taxon>Tissierella</taxon>
    </lineage>
</organism>
<evidence type="ECO:0000313" key="2">
    <source>
        <dbReference type="Proteomes" id="UP000184114"/>
    </source>
</evidence>
<accession>A0A1M4YMN8</accession>